<evidence type="ECO:0000313" key="2">
    <source>
        <dbReference type="Proteomes" id="UP000324222"/>
    </source>
</evidence>
<organism evidence="1 2">
    <name type="scientific">Portunus trituberculatus</name>
    <name type="common">Swimming crab</name>
    <name type="synonym">Neptunus trituberculatus</name>
    <dbReference type="NCBI Taxonomy" id="210409"/>
    <lineage>
        <taxon>Eukaryota</taxon>
        <taxon>Metazoa</taxon>
        <taxon>Ecdysozoa</taxon>
        <taxon>Arthropoda</taxon>
        <taxon>Crustacea</taxon>
        <taxon>Multicrustacea</taxon>
        <taxon>Malacostraca</taxon>
        <taxon>Eumalacostraca</taxon>
        <taxon>Eucarida</taxon>
        <taxon>Decapoda</taxon>
        <taxon>Pleocyemata</taxon>
        <taxon>Brachyura</taxon>
        <taxon>Eubrachyura</taxon>
        <taxon>Portunoidea</taxon>
        <taxon>Portunidae</taxon>
        <taxon>Portuninae</taxon>
        <taxon>Portunus</taxon>
    </lineage>
</organism>
<accession>A0A5B7HM87</accession>
<keyword evidence="2" id="KW-1185">Reference proteome</keyword>
<evidence type="ECO:0000313" key="1">
    <source>
        <dbReference type="EMBL" id="MPC69634.1"/>
    </source>
</evidence>
<gene>
    <name evidence="1" type="ORF">E2C01_063864</name>
</gene>
<protein>
    <submittedName>
        <fullName evidence="1">Uncharacterized protein</fullName>
    </submittedName>
</protein>
<reference evidence="1 2" key="1">
    <citation type="submission" date="2019-05" db="EMBL/GenBank/DDBJ databases">
        <title>Another draft genome of Portunus trituberculatus and its Hox gene families provides insights of decapod evolution.</title>
        <authorList>
            <person name="Jeong J.-H."/>
            <person name="Song I."/>
            <person name="Kim S."/>
            <person name="Choi T."/>
            <person name="Kim D."/>
            <person name="Ryu S."/>
            <person name="Kim W."/>
        </authorList>
    </citation>
    <scope>NUCLEOTIDE SEQUENCE [LARGE SCALE GENOMIC DNA]</scope>
    <source>
        <tissue evidence="1">Muscle</tissue>
    </source>
</reference>
<name>A0A5B7HM87_PORTR</name>
<dbReference type="AlphaFoldDB" id="A0A5B7HM87"/>
<comment type="caution">
    <text evidence="1">The sequence shown here is derived from an EMBL/GenBank/DDBJ whole genome shotgun (WGS) entry which is preliminary data.</text>
</comment>
<dbReference type="EMBL" id="VSRR010029752">
    <property type="protein sequence ID" value="MPC69634.1"/>
    <property type="molecule type" value="Genomic_DNA"/>
</dbReference>
<sequence>MLIPLGRSAISDVANHISSSVVQNATLGNHCPSLTVSFEPRSSGSAAQRSQRRFKMAYNKARRLVSLDSASNTCASWAAVSLQT</sequence>
<dbReference type="Proteomes" id="UP000324222">
    <property type="component" value="Unassembled WGS sequence"/>
</dbReference>
<proteinExistence type="predicted"/>